<proteinExistence type="predicted"/>
<dbReference type="EMBL" id="CATIWC010000792">
    <property type="protein sequence ID" value="CAI8583556.1"/>
    <property type="molecule type" value="Genomic_DNA"/>
</dbReference>
<keyword evidence="1" id="KW-1133">Transmembrane helix</keyword>
<sequence>MVTSVPWWRHLSPPYRLLHAIKTLNHILKKQDKTFSLFLLTLTLSLFSLFTWFAGDDALATALEIISRRWIRRQAVNLLRYLLFLYQWLRLFILNTNPTFDFADACLFHVDLERDIITLRCSDRNLGDDDDDAQLMLIIDDDDAQLMMKTMLLSAF</sequence>
<reference evidence="2 3" key="1">
    <citation type="submission" date="2023-01" db="EMBL/GenBank/DDBJ databases">
        <authorList>
            <person name="Kreplak J."/>
        </authorList>
    </citation>
    <scope>NUCLEOTIDE SEQUENCE [LARGE SCALE GENOMIC DNA]</scope>
</reference>
<accession>A0AAV0YC98</accession>
<evidence type="ECO:0000256" key="1">
    <source>
        <dbReference type="SAM" id="Phobius"/>
    </source>
</evidence>
<keyword evidence="1" id="KW-0472">Membrane</keyword>
<organism evidence="2 3">
    <name type="scientific">Vicia faba</name>
    <name type="common">Broad bean</name>
    <name type="synonym">Faba vulgaris</name>
    <dbReference type="NCBI Taxonomy" id="3906"/>
    <lineage>
        <taxon>Eukaryota</taxon>
        <taxon>Viridiplantae</taxon>
        <taxon>Streptophyta</taxon>
        <taxon>Embryophyta</taxon>
        <taxon>Tracheophyta</taxon>
        <taxon>Spermatophyta</taxon>
        <taxon>Magnoliopsida</taxon>
        <taxon>eudicotyledons</taxon>
        <taxon>Gunneridae</taxon>
        <taxon>Pentapetalae</taxon>
        <taxon>rosids</taxon>
        <taxon>fabids</taxon>
        <taxon>Fabales</taxon>
        <taxon>Fabaceae</taxon>
        <taxon>Papilionoideae</taxon>
        <taxon>50 kb inversion clade</taxon>
        <taxon>NPAAA clade</taxon>
        <taxon>Hologalegina</taxon>
        <taxon>IRL clade</taxon>
        <taxon>Fabeae</taxon>
        <taxon>Vicia</taxon>
    </lineage>
</organism>
<name>A0AAV0YC98_VICFA</name>
<comment type="caution">
    <text evidence="2">The sequence shown here is derived from an EMBL/GenBank/DDBJ whole genome shotgun (WGS) entry which is preliminary data.</text>
</comment>
<gene>
    <name evidence="2" type="ORF">VFH_U032680</name>
</gene>
<protein>
    <submittedName>
        <fullName evidence="2">Uncharacterized protein</fullName>
    </submittedName>
</protein>
<keyword evidence="3" id="KW-1185">Reference proteome</keyword>
<dbReference type="Proteomes" id="UP001157006">
    <property type="component" value="Unassembled WGS sequence"/>
</dbReference>
<evidence type="ECO:0000313" key="2">
    <source>
        <dbReference type="EMBL" id="CAI8583556.1"/>
    </source>
</evidence>
<dbReference type="AlphaFoldDB" id="A0AAV0YC98"/>
<evidence type="ECO:0000313" key="3">
    <source>
        <dbReference type="Proteomes" id="UP001157006"/>
    </source>
</evidence>
<feature type="transmembrane region" description="Helical" evidence="1">
    <location>
        <begin position="35"/>
        <end position="54"/>
    </location>
</feature>
<keyword evidence="1" id="KW-0812">Transmembrane</keyword>